<evidence type="ECO:0000313" key="5">
    <source>
        <dbReference type="RefSeq" id="XP_016977241.1"/>
    </source>
</evidence>
<evidence type="ECO:0000313" key="3">
    <source>
        <dbReference type="EnsemblMetazoa" id="XP_016977241.1"/>
    </source>
</evidence>
<sequence>MKWLSVFLVFGILGLIGSLGTLSMAEPHPEPKGRPHTTRRPRNDNDSDRR</sequence>
<dbReference type="RefSeq" id="XP_016977241.1">
    <property type="nucleotide sequence ID" value="XM_017121752.1"/>
</dbReference>
<reference evidence="4" key="1">
    <citation type="journal article" date="2021" name="Elife">
        <title>Highly contiguous assemblies of 101 drosophilid genomes.</title>
        <authorList>
            <person name="Kim B.Y."/>
            <person name="Wang J.R."/>
            <person name="Miller D.E."/>
            <person name="Barmina O."/>
            <person name="Delaney E."/>
            <person name="Thompson A."/>
            <person name="Comeault A.A."/>
            <person name="Peede D."/>
            <person name="D'Agostino E.R."/>
            <person name="Pelaez J."/>
            <person name="Aguilar J.M."/>
            <person name="Haji D."/>
            <person name="Matsunaga T."/>
            <person name="Armstrong E.E."/>
            <person name="Zych M."/>
            <person name="Ogawa Y."/>
            <person name="Stamenkovic-Radak M."/>
            <person name="Jelic M."/>
            <person name="Veselinovic M.S."/>
            <person name="Tanaskovic M."/>
            <person name="Eric P."/>
            <person name="Gao J.J."/>
            <person name="Katoh T.K."/>
            <person name="Toda M.J."/>
            <person name="Watabe H."/>
            <person name="Watada M."/>
            <person name="Davis J.S."/>
            <person name="Moyle L.C."/>
            <person name="Manoli G."/>
            <person name="Bertolini E."/>
            <person name="Kostal V."/>
            <person name="Hawley R.S."/>
            <person name="Takahashi A."/>
            <person name="Jones C.D."/>
            <person name="Price D.K."/>
            <person name="Whiteman N."/>
            <person name="Kopp A."/>
            <person name="Matute D.R."/>
            <person name="Petrov D.A."/>
        </authorList>
    </citation>
    <scope>NUCLEOTIDE SEQUENCE [LARGE SCALE GENOMIC DNA]</scope>
</reference>
<keyword evidence="4" id="KW-1185">Reference proteome</keyword>
<evidence type="ECO:0000256" key="1">
    <source>
        <dbReference type="SAM" id="MobiDB-lite"/>
    </source>
</evidence>
<evidence type="ECO:0000256" key="2">
    <source>
        <dbReference type="SAM" id="SignalP"/>
    </source>
</evidence>
<dbReference type="EnsemblMetazoa" id="XM_017121752.2">
    <property type="protein sequence ID" value="XP_016977241.1"/>
    <property type="gene ID" value="LOC108043179"/>
</dbReference>
<feature type="chain" id="PRO_5028445071" evidence="2">
    <location>
        <begin position="19"/>
        <end position="50"/>
    </location>
</feature>
<feature type="signal peptide" evidence="2">
    <location>
        <begin position="1"/>
        <end position="18"/>
    </location>
</feature>
<reference evidence="5" key="2">
    <citation type="submission" date="2025-04" db="UniProtKB">
        <authorList>
            <consortium name="RefSeq"/>
        </authorList>
    </citation>
    <scope>IDENTIFICATION</scope>
</reference>
<dbReference type="AlphaFoldDB" id="A0A6P4EVX9"/>
<accession>A0A6P4EVX9</accession>
<proteinExistence type="predicted"/>
<gene>
    <name evidence="5" type="primary">LOC108043179</name>
    <name evidence="3" type="synonym">108043179</name>
</gene>
<evidence type="ECO:0000313" key="4">
    <source>
        <dbReference type="Proteomes" id="UP001652680"/>
    </source>
</evidence>
<name>A0A6P4EVX9_DRORH</name>
<reference evidence="3" key="3">
    <citation type="submission" date="2025-05" db="UniProtKB">
        <authorList>
            <consortium name="EnsemblMetazoa"/>
        </authorList>
    </citation>
    <scope>IDENTIFICATION</scope>
</reference>
<feature type="region of interest" description="Disordered" evidence="1">
    <location>
        <begin position="22"/>
        <end position="50"/>
    </location>
</feature>
<protein>
    <submittedName>
        <fullName evidence="5">Uncharacterized protein LOC108043179</fullName>
    </submittedName>
</protein>
<dbReference type="Proteomes" id="UP001652680">
    <property type="component" value="Unassembled WGS sequence"/>
</dbReference>
<dbReference type="GeneID" id="108043179"/>
<keyword evidence="2" id="KW-0732">Signal</keyword>
<organism evidence="5">
    <name type="scientific">Drosophila rhopaloa</name>
    <name type="common">Fruit fly</name>
    <dbReference type="NCBI Taxonomy" id="1041015"/>
    <lineage>
        <taxon>Eukaryota</taxon>
        <taxon>Metazoa</taxon>
        <taxon>Ecdysozoa</taxon>
        <taxon>Arthropoda</taxon>
        <taxon>Hexapoda</taxon>
        <taxon>Insecta</taxon>
        <taxon>Pterygota</taxon>
        <taxon>Neoptera</taxon>
        <taxon>Endopterygota</taxon>
        <taxon>Diptera</taxon>
        <taxon>Brachycera</taxon>
        <taxon>Muscomorpha</taxon>
        <taxon>Ephydroidea</taxon>
        <taxon>Drosophilidae</taxon>
        <taxon>Drosophila</taxon>
        <taxon>Sophophora</taxon>
    </lineage>
</organism>
<feature type="compositionally biased region" description="Basic and acidic residues" evidence="1">
    <location>
        <begin position="41"/>
        <end position="50"/>
    </location>
</feature>